<dbReference type="InterPro" id="IPR008030">
    <property type="entry name" value="NmrA-like"/>
</dbReference>
<evidence type="ECO:0000313" key="2">
    <source>
        <dbReference type="EMBL" id="PWJ82290.1"/>
    </source>
</evidence>
<dbReference type="Gene3D" id="3.90.25.10">
    <property type="entry name" value="UDP-galactose 4-epimerase, domain 1"/>
    <property type="match status" value="1"/>
</dbReference>
<dbReference type="InterPro" id="IPR036291">
    <property type="entry name" value="NAD(P)-bd_dom_sf"/>
</dbReference>
<dbReference type="Gene3D" id="3.40.50.720">
    <property type="entry name" value="NAD(P)-binding Rossmann-like Domain"/>
    <property type="match status" value="1"/>
</dbReference>
<evidence type="ECO:0000313" key="3">
    <source>
        <dbReference type="Proteomes" id="UP000245396"/>
    </source>
</evidence>
<feature type="domain" description="NmrA-like" evidence="1">
    <location>
        <begin position="107"/>
        <end position="237"/>
    </location>
</feature>
<dbReference type="Pfam" id="PF05368">
    <property type="entry name" value="NmrA"/>
    <property type="match status" value="1"/>
</dbReference>
<name>A0A316C145_PSESE</name>
<dbReference type="SUPFAM" id="SSF51735">
    <property type="entry name" value="NAD(P)-binding Rossmann-fold domains"/>
    <property type="match status" value="1"/>
</dbReference>
<dbReference type="AlphaFoldDB" id="A0A316C145"/>
<dbReference type="PANTHER" id="PTHR43162:SF1">
    <property type="entry name" value="PRESTALK A DIFFERENTIATION PROTEIN A"/>
    <property type="match status" value="1"/>
</dbReference>
<evidence type="ECO:0000259" key="1">
    <source>
        <dbReference type="Pfam" id="PF05368"/>
    </source>
</evidence>
<protein>
    <submittedName>
        <fullName evidence="2">Uncharacterized protein YbjT (DUF2867 family)</fullName>
    </submittedName>
</protein>
<dbReference type="PANTHER" id="PTHR43162">
    <property type="match status" value="1"/>
</dbReference>
<dbReference type="OrthoDB" id="109735at2"/>
<dbReference type="EMBL" id="QGGG01000009">
    <property type="protein sequence ID" value="PWJ82290.1"/>
    <property type="molecule type" value="Genomic_DNA"/>
</dbReference>
<reference evidence="2 3" key="1">
    <citation type="submission" date="2018-05" db="EMBL/GenBank/DDBJ databases">
        <title>Genomic Encyclopedia of Type Strains, Phase IV (KMG-IV): sequencing the most valuable type-strain genomes for metagenomic binning, comparative biology and taxonomic classification.</title>
        <authorList>
            <person name="Goeker M."/>
        </authorList>
    </citation>
    <scope>NUCLEOTIDE SEQUENCE [LARGE SCALE GENOMIC DNA]</scope>
    <source>
        <strain evidence="2 3">DSM 6986</strain>
    </source>
</reference>
<organism evidence="2 3">
    <name type="scientific">Pseudaminobacter salicylatoxidans</name>
    <dbReference type="NCBI Taxonomy" id="93369"/>
    <lineage>
        <taxon>Bacteria</taxon>
        <taxon>Pseudomonadati</taxon>
        <taxon>Pseudomonadota</taxon>
        <taxon>Alphaproteobacteria</taxon>
        <taxon>Hyphomicrobiales</taxon>
        <taxon>Phyllobacteriaceae</taxon>
        <taxon>Pseudaminobacter</taxon>
    </lineage>
</organism>
<dbReference type="RefSeq" id="WP_109613308.1">
    <property type="nucleotide sequence ID" value="NZ_QGGG01000009.1"/>
</dbReference>
<comment type="caution">
    <text evidence="2">The sequence shown here is derived from an EMBL/GenBank/DDBJ whole genome shotgun (WGS) entry which is preliminary data.</text>
</comment>
<proteinExistence type="predicted"/>
<gene>
    <name evidence="2" type="ORF">C7441_10958</name>
</gene>
<accession>A0A316C145</accession>
<dbReference type="Proteomes" id="UP000245396">
    <property type="component" value="Unassembled WGS sequence"/>
</dbReference>
<dbReference type="InterPro" id="IPR051604">
    <property type="entry name" value="Ergot_Alk_Oxidoreductase"/>
</dbReference>
<dbReference type="STRING" id="1192868.GCA_000304395_00371"/>
<sequence>MTQDPRKPILVLGGTGKTGRRIVERLAARGQPVRIGSRSAKPAFDWGDRSSWPAALDGVRAVYISYYPDLTVPGAKDVIETLAKLALDMGIRRLVFLSGRGEEAAQETEEALKAIGAELTIIRSSWFMQNFSEAALLDPILAGEMALPVGEVREPFVDANDIADVAAAALTDDRHIGQLYEVTGPRLLTFAEAAGEIAATTGRPVQYVRISSEEFRAGLAAAGLPENLVLLLDELFTHVLDGRNEYLADGVQRALGRPARDFSAYVREAAASGIWNPA</sequence>
<keyword evidence="3" id="KW-1185">Reference proteome</keyword>